<accession>A0A0E9XCF4</accession>
<dbReference type="AlphaFoldDB" id="A0A0E9XCF4"/>
<evidence type="ECO:0000313" key="1">
    <source>
        <dbReference type="EMBL" id="JAI00310.1"/>
    </source>
</evidence>
<reference evidence="1" key="1">
    <citation type="submission" date="2014-11" db="EMBL/GenBank/DDBJ databases">
        <authorList>
            <person name="Amaro Gonzalez C."/>
        </authorList>
    </citation>
    <scope>NUCLEOTIDE SEQUENCE</scope>
</reference>
<reference evidence="1" key="2">
    <citation type="journal article" date="2015" name="Fish Shellfish Immunol.">
        <title>Early steps in the European eel (Anguilla anguilla)-Vibrio vulnificus interaction in the gills: Role of the RtxA13 toxin.</title>
        <authorList>
            <person name="Callol A."/>
            <person name="Pajuelo D."/>
            <person name="Ebbesson L."/>
            <person name="Teles M."/>
            <person name="MacKenzie S."/>
            <person name="Amaro C."/>
        </authorList>
    </citation>
    <scope>NUCLEOTIDE SEQUENCE</scope>
</reference>
<dbReference type="EMBL" id="GBXM01008268">
    <property type="protein sequence ID" value="JAI00310.1"/>
    <property type="molecule type" value="Transcribed_RNA"/>
</dbReference>
<name>A0A0E9XCF4_ANGAN</name>
<sequence>MYMRVFFAVGLPKKGRAHEHSRFHVIRPYPTRYSMRSLQSQHCLQVFFKKVDAHRAPAEISMLFAPNPTKG</sequence>
<proteinExistence type="predicted"/>
<protein>
    <submittedName>
        <fullName evidence="1">Uncharacterized protein</fullName>
    </submittedName>
</protein>
<organism evidence="1">
    <name type="scientific">Anguilla anguilla</name>
    <name type="common">European freshwater eel</name>
    <name type="synonym">Muraena anguilla</name>
    <dbReference type="NCBI Taxonomy" id="7936"/>
    <lineage>
        <taxon>Eukaryota</taxon>
        <taxon>Metazoa</taxon>
        <taxon>Chordata</taxon>
        <taxon>Craniata</taxon>
        <taxon>Vertebrata</taxon>
        <taxon>Euteleostomi</taxon>
        <taxon>Actinopterygii</taxon>
        <taxon>Neopterygii</taxon>
        <taxon>Teleostei</taxon>
        <taxon>Anguilliformes</taxon>
        <taxon>Anguillidae</taxon>
        <taxon>Anguilla</taxon>
    </lineage>
</organism>